<keyword evidence="3" id="KW-1185">Reference proteome</keyword>
<evidence type="ECO:0000313" key="2">
    <source>
        <dbReference type="EMBL" id="WOL16027.1"/>
    </source>
</evidence>
<reference evidence="2 3" key="1">
    <citation type="submission" date="2023-10" db="EMBL/GenBank/DDBJ databases">
        <title>Chromosome-scale genome assembly provides insights into flower coloration mechanisms of Canna indica.</title>
        <authorList>
            <person name="Li C."/>
        </authorList>
    </citation>
    <scope>NUCLEOTIDE SEQUENCE [LARGE SCALE GENOMIC DNA]</scope>
    <source>
        <tissue evidence="2">Flower</tissue>
    </source>
</reference>
<gene>
    <name evidence="2" type="ORF">Cni_G24809</name>
</gene>
<organism evidence="2 3">
    <name type="scientific">Canna indica</name>
    <name type="common">Indian-shot</name>
    <dbReference type="NCBI Taxonomy" id="4628"/>
    <lineage>
        <taxon>Eukaryota</taxon>
        <taxon>Viridiplantae</taxon>
        <taxon>Streptophyta</taxon>
        <taxon>Embryophyta</taxon>
        <taxon>Tracheophyta</taxon>
        <taxon>Spermatophyta</taxon>
        <taxon>Magnoliopsida</taxon>
        <taxon>Liliopsida</taxon>
        <taxon>Zingiberales</taxon>
        <taxon>Cannaceae</taxon>
        <taxon>Canna</taxon>
    </lineage>
</organism>
<evidence type="ECO:0000256" key="1">
    <source>
        <dbReference type="SAM" id="MobiDB-lite"/>
    </source>
</evidence>
<dbReference type="Proteomes" id="UP001327560">
    <property type="component" value="Chromosome 8"/>
</dbReference>
<name>A0AAQ3KYT7_9LILI</name>
<protein>
    <submittedName>
        <fullName evidence="2">Uncharacterized protein</fullName>
    </submittedName>
</protein>
<evidence type="ECO:0000313" key="3">
    <source>
        <dbReference type="Proteomes" id="UP001327560"/>
    </source>
</evidence>
<proteinExistence type="predicted"/>
<dbReference type="EMBL" id="CP136897">
    <property type="protein sequence ID" value="WOL16027.1"/>
    <property type="molecule type" value="Genomic_DNA"/>
</dbReference>
<sequence length="128" mass="14076">MLRAQVGWKRQPPRSTIPADKTRDPCAKLPCASTLALYNPPPASPTIHHPHTHCFHPIHSPNLLPLAEDGRSKEGESSDGDRREEVQQPPAPDPQAGADQGLHRGRPGAVSRVSVFSRPRPPRLDRRS</sequence>
<feature type="region of interest" description="Disordered" evidence="1">
    <location>
        <begin position="38"/>
        <end position="128"/>
    </location>
</feature>
<dbReference type="AlphaFoldDB" id="A0AAQ3KYT7"/>
<accession>A0AAQ3KYT7</accession>
<feature type="compositionally biased region" description="Basic and acidic residues" evidence="1">
    <location>
        <begin position="68"/>
        <end position="86"/>
    </location>
</feature>
<feature type="region of interest" description="Disordered" evidence="1">
    <location>
        <begin position="1"/>
        <end position="26"/>
    </location>
</feature>